<feature type="region of interest" description="Disordered" evidence="1">
    <location>
        <begin position="1"/>
        <end position="41"/>
    </location>
</feature>
<dbReference type="EMBL" id="CP147403">
    <property type="protein sequence ID" value="WXB91168.1"/>
    <property type="molecule type" value="Genomic_DNA"/>
</dbReference>
<evidence type="ECO:0000256" key="1">
    <source>
        <dbReference type="SAM" id="MobiDB-lite"/>
    </source>
</evidence>
<dbReference type="Proteomes" id="UP001368328">
    <property type="component" value="Chromosome"/>
</dbReference>
<dbReference type="RefSeq" id="WP_260445623.1">
    <property type="nucleotide sequence ID" value="NZ_CP147403.1"/>
</dbReference>
<accession>A0ABZ2N0D1</accession>
<protein>
    <submittedName>
        <fullName evidence="2">Uncharacterized protein</fullName>
    </submittedName>
</protein>
<keyword evidence="3" id="KW-1185">Reference proteome</keyword>
<name>A0ABZ2N0D1_9BACI</name>
<evidence type="ECO:0000313" key="3">
    <source>
        <dbReference type="Proteomes" id="UP001368328"/>
    </source>
</evidence>
<sequence>MVRIKRKQSRKNEVTASAKDLANDPTPEENPKYGGKSHKNS</sequence>
<proteinExistence type="predicted"/>
<reference evidence="2 3" key="1">
    <citation type="submission" date="2024-02" db="EMBL/GenBank/DDBJ databases">
        <title>Seven novel Bacillus-like species.</title>
        <authorList>
            <person name="Liu G."/>
        </authorList>
    </citation>
    <scope>NUCLEOTIDE SEQUENCE [LARGE SCALE GENOMIC DNA]</scope>
    <source>
        <strain evidence="2 3">FJAT-53654</strain>
    </source>
</reference>
<organism evidence="2 3">
    <name type="scientific">Metabacillus rhizosphaerae</name>
    <dbReference type="NCBI Taxonomy" id="3117747"/>
    <lineage>
        <taxon>Bacteria</taxon>
        <taxon>Bacillati</taxon>
        <taxon>Bacillota</taxon>
        <taxon>Bacilli</taxon>
        <taxon>Bacillales</taxon>
        <taxon>Bacillaceae</taxon>
        <taxon>Metabacillus</taxon>
    </lineage>
</organism>
<gene>
    <name evidence="2" type="ORF">WCV66_13645</name>
</gene>
<evidence type="ECO:0000313" key="2">
    <source>
        <dbReference type="EMBL" id="WXB91168.1"/>
    </source>
</evidence>